<keyword evidence="2" id="KW-1185">Reference proteome</keyword>
<gene>
    <name evidence="1" type="ORF">ELQ92_05830</name>
</gene>
<sequence length="183" mass="18226">MTNPPVFPPPSQGKYQVRFDVGIDGLARIGQADVVVWVDALGTSEAGVDVAAVSPDAAIVAATLRSRAAVARWILDHQVAVGRRVAVSIVAATEGGGFSSVDVLAAGAVIDALSTLGIDFTSPEAAVACAAFVGLSGAVGHLVTASVPGQELVASGRFAGAELRALAQVDADGDAVVLRAPSA</sequence>
<dbReference type="EMBL" id="RZNC01000002">
    <property type="protein sequence ID" value="RWZ64287.1"/>
    <property type="molecule type" value="Genomic_DNA"/>
</dbReference>
<protein>
    <recommendedName>
        <fullName evidence="3">2-phosphosulfolactate phosphatase</fullName>
    </recommendedName>
</protein>
<evidence type="ECO:0008006" key="3">
    <source>
        <dbReference type="Google" id="ProtNLM"/>
    </source>
</evidence>
<evidence type="ECO:0000313" key="1">
    <source>
        <dbReference type="EMBL" id="RWZ64287.1"/>
    </source>
</evidence>
<dbReference type="RefSeq" id="WP_128498087.1">
    <property type="nucleotide sequence ID" value="NZ_RZNC01000002.1"/>
</dbReference>
<dbReference type="Gene3D" id="3.90.1560.10">
    <property type="entry name" value="ComB-like"/>
    <property type="match status" value="1"/>
</dbReference>
<name>A0A3S4C854_9MICO</name>
<dbReference type="Proteomes" id="UP000288603">
    <property type="component" value="Unassembled WGS sequence"/>
</dbReference>
<comment type="caution">
    <text evidence="1">The sequence shown here is derived from an EMBL/GenBank/DDBJ whole genome shotgun (WGS) entry which is preliminary data.</text>
</comment>
<dbReference type="OrthoDB" id="8588453at2"/>
<dbReference type="GO" id="GO:0000287">
    <property type="term" value="F:magnesium ion binding"/>
    <property type="evidence" value="ECO:0007669"/>
    <property type="project" value="InterPro"/>
</dbReference>
<reference evidence="1 2" key="1">
    <citation type="submission" date="2018-12" db="EMBL/GenBank/DDBJ databases">
        <authorList>
            <person name="Li F."/>
        </authorList>
    </citation>
    <scope>NUCLEOTIDE SEQUENCE [LARGE SCALE GENOMIC DNA]</scope>
    <source>
        <strain evidence="1 2">8H24J-4-2</strain>
    </source>
</reference>
<accession>A0A3S4C854</accession>
<dbReference type="GO" id="GO:0050532">
    <property type="term" value="F:2-phosphosulfolactate phosphatase activity"/>
    <property type="evidence" value="ECO:0007669"/>
    <property type="project" value="InterPro"/>
</dbReference>
<proteinExistence type="predicted"/>
<organism evidence="1 2">
    <name type="scientific">Labedella populi</name>
    <dbReference type="NCBI Taxonomy" id="2498850"/>
    <lineage>
        <taxon>Bacteria</taxon>
        <taxon>Bacillati</taxon>
        <taxon>Actinomycetota</taxon>
        <taxon>Actinomycetes</taxon>
        <taxon>Micrococcales</taxon>
        <taxon>Microbacteriaceae</taxon>
        <taxon>Labedella</taxon>
    </lineage>
</organism>
<dbReference type="AlphaFoldDB" id="A0A3S4C854"/>
<dbReference type="SUPFAM" id="SSF142823">
    <property type="entry name" value="ComB-like"/>
    <property type="match status" value="1"/>
</dbReference>
<dbReference type="InterPro" id="IPR036702">
    <property type="entry name" value="ComB-like_sf"/>
</dbReference>
<evidence type="ECO:0000313" key="2">
    <source>
        <dbReference type="Proteomes" id="UP000288603"/>
    </source>
</evidence>